<keyword evidence="5 15" id="KW-0597">Phosphoprotein</keyword>
<evidence type="ECO:0000256" key="13">
    <source>
        <dbReference type="ARBA" id="ARBA00023136"/>
    </source>
</evidence>
<keyword evidence="25" id="KW-1185">Reference proteome</keyword>
<dbReference type="InterPro" id="IPR033479">
    <property type="entry name" value="dCache_1"/>
</dbReference>
<dbReference type="SMART" id="SM00387">
    <property type="entry name" value="HATPase_c"/>
    <property type="match status" value="1"/>
</dbReference>
<dbReference type="SMART" id="SM00448">
    <property type="entry name" value="REC"/>
    <property type="match status" value="2"/>
</dbReference>
<dbReference type="Gene3D" id="1.20.120.160">
    <property type="entry name" value="HPT domain"/>
    <property type="match status" value="1"/>
</dbReference>
<evidence type="ECO:0000256" key="4">
    <source>
        <dbReference type="ARBA" id="ARBA00022475"/>
    </source>
</evidence>
<feature type="domain" description="Response regulatory" evidence="19">
    <location>
        <begin position="896"/>
        <end position="1013"/>
    </location>
</feature>
<evidence type="ECO:0000256" key="3">
    <source>
        <dbReference type="ARBA" id="ARBA00012438"/>
    </source>
</evidence>
<dbReference type="Gene3D" id="1.10.287.130">
    <property type="match status" value="1"/>
</dbReference>
<dbReference type="CDD" id="cd00130">
    <property type="entry name" value="PAS"/>
    <property type="match status" value="1"/>
</dbReference>
<comment type="catalytic activity">
    <reaction evidence="1">
        <text>ATP + protein L-histidine = ADP + protein N-phospho-L-histidine.</text>
        <dbReference type="EC" id="2.7.13.3"/>
    </reaction>
</comment>
<dbReference type="PROSITE" id="PS50110">
    <property type="entry name" value="RESPONSE_REGULATORY"/>
    <property type="match status" value="2"/>
</dbReference>
<evidence type="ECO:0000256" key="2">
    <source>
        <dbReference type="ARBA" id="ARBA00004651"/>
    </source>
</evidence>
<dbReference type="Pfam" id="PF13426">
    <property type="entry name" value="PAS_9"/>
    <property type="match status" value="1"/>
</dbReference>
<dbReference type="InterPro" id="IPR008207">
    <property type="entry name" value="Sig_transdc_His_kin_Hpt_dom"/>
</dbReference>
<evidence type="ECO:0000256" key="7">
    <source>
        <dbReference type="ARBA" id="ARBA00022692"/>
    </source>
</evidence>
<dbReference type="NCBIfam" id="TIGR00229">
    <property type="entry name" value="sensory_box"/>
    <property type="match status" value="1"/>
</dbReference>
<dbReference type="CDD" id="cd00082">
    <property type="entry name" value="HisKA"/>
    <property type="match status" value="1"/>
</dbReference>
<evidence type="ECO:0000313" key="25">
    <source>
        <dbReference type="Proteomes" id="UP000466332"/>
    </source>
</evidence>
<dbReference type="PANTHER" id="PTHR45339:SF1">
    <property type="entry name" value="HYBRID SIGNAL TRANSDUCTION HISTIDINE KINASE J"/>
    <property type="match status" value="1"/>
</dbReference>
<dbReference type="InterPro" id="IPR005467">
    <property type="entry name" value="His_kinase_dom"/>
</dbReference>
<dbReference type="SUPFAM" id="SSF55874">
    <property type="entry name" value="ATPase domain of HSP90 chaperone/DNA topoisomerase II/histidine kinase"/>
    <property type="match status" value="1"/>
</dbReference>
<dbReference type="InterPro" id="IPR036097">
    <property type="entry name" value="HisK_dim/P_sf"/>
</dbReference>
<keyword evidence="6" id="KW-0808">Transferase</keyword>
<evidence type="ECO:0000256" key="5">
    <source>
        <dbReference type="ARBA" id="ARBA00022553"/>
    </source>
</evidence>
<dbReference type="PROSITE" id="PS50113">
    <property type="entry name" value="PAC"/>
    <property type="match status" value="1"/>
</dbReference>
<evidence type="ECO:0000259" key="19">
    <source>
        <dbReference type="PROSITE" id="PS50110"/>
    </source>
</evidence>
<dbReference type="CDD" id="cd17546">
    <property type="entry name" value="REC_hyHK_CKI1_RcsC-like"/>
    <property type="match status" value="2"/>
</dbReference>
<evidence type="ECO:0000256" key="1">
    <source>
        <dbReference type="ARBA" id="ARBA00000085"/>
    </source>
</evidence>
<feature type="modified residue" description="Phosphohistidine" evidence="14">
    <location>
        <position position="1180"/>
    </location>
</feature>
<evidence type="ECO:0000256" key="8">
    <source>
        <dbReference type="ARBA" id="ARBA00022741"/>
    </source>
</evidence>
<feature type="transmembrane region" description="Helical" evidence="17">
    <location>
        <begin position="6"/>
        <end position="28"/>
    </location>
</feature>
<organism evidence="24 25">
    <name type="scientific">Duganella margarita</name>
    <dbReference type="NCBI Taxonomy" id="2692170"/>
    <lineage>
        <taxon>Bacteria</taxon>
        <taxon>Pseudomonadati</taxon>
        <taxon>Pseudomonadota</taxon>
        <taxon>Betaproteobacteria</taxon>
        <taxon>Burkholderiales</taxon>
        <taxon>Oxalobacteraceae</taxon>
        <taxon>Telluria group</taxon>
        <taxon>Duganella</taxon>
    </lineage>
</organism>
<dbReference type="Pfam" id="PF00072">
    <property type="entry name" value="Response_reg"/>
    <property type="match status" value="2"/>
</dbReference>
<dbReference type="Gene3D" id="3.40.50.2300">
    <property type="match status" value="2"/>
</dbReference>
<dbReference type="SMART" id="SM00091">
    <property type="entry name" value="PAS"/>
    <property type="match status" value="1"/>
</dbReference>
<dbReference type="SUPFAM" id="SSF47384">
    <property type="entry name" value="Homodimeric domain of signal transducing histidine kinase"/>
    <property type="match status" value="1"/>
</dbReference>
<feature type="modified residue" description="4-aspartylphosphate" evidence="15">
    <location>
        <position position="947"/>
    </location>
</feature>
<dbReference type="Gene3D" id="3.30.450.20">
    <property type="entry name" value="PAS domain"/>
    <property type="match status" value="2"/>
</dbReference>
<dbReference type="CDD" id="cd16922">
    <property type="entry name" value="HATPase_EvgS-ArcB-TorS-like"/>
    <property type="match status" value="1"/>
</dbReference>
<keyword evidence="8" id="KW-0547">Nucleotide-binding</keyword>
<dbReference type="Proteomes" id="UP000466332">
    <property type="component" value="Unassembled WGS sequence"/>
</dbReference>
<dbReference type="InterPro" id="IPR036890">
    <property type="entry name" value="HATPase_C_sf"/>
</dbReference>
<feature type="transmembrane region" description="Helical" evidence="17">
    <location>
        <begin position="286"/>
        <end position="310"/>
    </location>
</feature>
<gene>
    <name evidence="24" type="ORF">GTP55_01120</name>
</gene>
<comment type="caution">
    <text evidence="24">The sequence shown here is derived from an EMBL/GenBank/DDBJ whole genome shotgun (WGS) entry which is preliminary data.</text>
</comment>
<feature type="domain" description="HAMP" evidence="22">
    <location>
        <begin position="306"/>
        <end position="359"/>
    </location>
</feature>
<evidence type="ECO:0000256" key="17">
    <source>
        <dbReference type="SAM" id="Phobius"/>
    </source>
</evidence>
<dbReference type="PROSITE" id="PS50112">
    <property type="entry name" value="PAS"/>
    <property type="match status" value="1"/>
</dbReference>
<dbReference type="PRINTS" id="PR00344">
    <property type="entry name" value="BCTRLSENSOR"/>
</dbReference>
<dbReference type="SUPFAM" id="SSF52172">
    <property type="entry name" value="CheY-like"/>
    <property type="match status" value="2"/>
</dbReference>
<evidence type="ECO:0000259" key="20">
    <source>
        <dbReference type="PROSITE" id="PS50112"/>
    </source>
</evidence>
<dbReference type="SMART" id="SM00388">
    <property type="entry name" value="HisKA"/>
    <property type="match status" value="1"/>
</dbReference>
<sequence length="1240" mass="135402">MKPLGIKAKVALVTSITSVLMIGLVTLVQTQRMKEDYTRVLFTQQTALVNRTAQELDDKLTMLLDIIALSARNQPPALAGSGDQLREYYQDRAVLALFDDLLVLNPQGKVISDLPLVPGRVGIDASDRAYFKAVMRTRKPMITEPIIGRANKQPVVQMVAPVLNNKGEVVCLLVGVLRLYKDNLLGHLRTAKVGNSGYYFALTRNDNPVYVLHPDIARLLKPRDPNANPATTRALQDGFEGTVMGLGDGLPTLNSYKQLKSVDWLLATSLPAEEAFEPFDGVIKRVLIWSGVAAVLTALLISTLTLRLLAPLARLRNAIVGLRAEPARFTPLPVHTHDEVGQLTTAFNELMHERLAADARLQSLVEFAPNTIVVVGVDGRIETFNREGERCFGYARDEVLGQPLEVLVPERLRQQHVVHRNRFFADRLSAEPVRMGNGAVIYGRRRDGSEFPVEVNLSAVRTDQGTKVLAVISDTTERQRLQHEVETRALELERERDRAQAANRAKSDFVANMSHEIRTPMNAVLGMVYLLGNTQLTSQQRKYLNMVRVSGQSLLGILNDVLDFSKIEARKLDLSPVDFALDETMNALATMMTMNAGDKELELAISVDVAIPNRLRGDAMRLQQILVNLAGNAIKFTEQGEVVVSVQLSARDDHSALLRFEVRDTGMGMTEAQLGQLFNAFTQGDQSITRRFGGTGLGLAITKRLIELMGGQVAVNSRPGQGSAFWFSLPFEIQADQTDERRKPALGQLRLLVADDNRTSRELVARLIRAWGWQADEVDSGEAALRRYRQSIDHQQPYDVVLADWHMPGMDGLATAKSIRASAHGKPQPMVVMLNAFARDRIEEISHAPEADVVLVKPITSSNLFDALHQALATQGEAEQQGVPDTGIVGTLADIHFLLVEDNLLNQAVARGILEHAGATLDIAGDGRQAVEMMRSHAAEYDLVLMDMQMPVMDGFTATRILRQELQLDLPIIAMTAGVLESERDRSREAGITDFIPKPIEVDEMLAVLQRHLPKRAAPPPAPVLPPLPPMPAPPAPAPDPAPVAAVMPTASLAEDDLLASMAAAAGVPTSAPPAATAARDTAPAPVFAPLLAVPLGGPLANATQSLAPPPKLMTNTPPTGETAIFNMDSLMRVMGKDAKGRAAMYKMVRGALDTGMEPADQAGLALQEGRLRDAAKHFHSLRGAVGILGAKRLIQATIAAEDAIDNQRDDELAERYQQVRAELAHTLAQARAWLEREQS</sequence>
<dbReference type="InterPro" id="IPR003660">
    <property type="entry name" value="HAMP_dom"/>
</dbReference>
<evidence type="ECO:0000256" key="11">
    <source>
        <dbReference type="ARBA" id="ARBA00022989"/>
    </source>
</evidence>
<dbReference type="PROSITE" id="PS50109">
    <property type="entry name" value="HIS_KIN"/>
    <property type="match status" value="1"/>
</dbReference>
<dbReference type="SUPFAM" id="SSF55785">
    <property type="entry name" value="PYP-like sensor domain (PAS domain)"/>
    <property type="match status" value="1"/>
</dbReference>
<dbReference type="InterPro" id="IPR001789">
    <property type="entry name" value="Sig_transdc_resp-reg_receiver"/>
</dbReference>
<evidence type="ECO:0000256" key="12">
    <source>
        <dbReference type="ARBA" id="ARBA00023012"/>
    </source>
</evidence>
<comment type="subcellular location">
    <subcellularLocation>
        <location evidence="2">Cell membrane</location>
        <topology evidence="2">Multi-pass membrane protein</topology>
    </subcellularLocation>
</comment>
<feature type="modified residue" description="4-aspartylphosphate" evidence="15">
    <location>
        <position position="804"/>
    </location>
</feature>
<protein>
    <recommendedName>
        <fullName evidence="3">histidine kinase</fullName>
        <ecNumber evidence="3">2.7.13.3</ecNumber>
    </recommendedName>
</protein>
<dbReference type="InterPro" id="IPR036641">
    <property type="entry name" value="HPT_dom_sf"/>
</dbReference>
<reference evidence="24 25" key="1">
    <citation type="submission" date="2019-12" db="EMBL/GenBank/DDBJ databases">
        <title>Novel species isolated from a subtropical stream in China.</title>
        <authorList>
            <person name="Lu H."/>
        </authorList>
    </citation>
    <scope>NUCLEOTIDE SEQUENCE [LARGE SCALE GENOMIC DNA]</scope>
    <source>
        <strain evidence="24 25">FT109W</strain>
    </source>
</reference>
<evidence type="ECO:0000259" key="18">
    <source>
        <dbReference type="PROSITE" id="PS50109"/>
    </source>
</evidence>
<evidence type="ECO:0000259" key="23">
    <source>
        <dbReference type="PROSITE" id="PS50894"/>
    </source>
</evidence>
<dbReference type="Pfam" id="PF01627">
    <property type="entry name" value="Hpt"/>
    <property type="match status" value="1"/>
</dbReference>
<proteinExistence type="predicted"/>
<dbReference type="CDD" id="cd12914">
    <property type="entry name" value="PDC1_DGC_like"/>
    <property type="match status" value="1"/>
</dbReference>
<dbReference type="Gene3D" id="3.30.565.10">
    <property type="entry name" value="Histidine kinase-like ATPase, C-terminal domain"/>
    <property type="match status" value="1"/>
</dbReference>
<dbReference type="SUPFAM" id="SSF103190">
    <property type="entry name" value="Sensory domain-like"/>
    <property type="match status" value="1"/>
</dbReference>
<keyword evidence="12" id="KW-0902">Two-component regulatory system</keyword>
<dbReference type="SUPFAM" id="SSF47226">
    <property type="entry name" value="Histidine-containing phosphotransfer domain, HPT domain"/>
    <property type="match status" value="1"/>
</dbReference>
<dbReference type="InterPro" id="IPR029151">
    <property type="entry name" value="Sensor-like_sf"/>
</dbReference>
<dbReference type="Pfam" id="PF02743">
    <property type="entry name" value="dCache_1"/>
    <property type="match status" value="1"/>
</dbReference>
<keyword evidence="7 17" id="KW-0812">Transmembrane</keyword>
<dbReference type="InterPro" id="IPR000700">
    <property type="entry name" value="PAS-assoc_C"/>
</dbReference>
<dbReference type="InterPro" id="IPR035965">
    <property type="entry name" value="PAS-like_dom_sf"/>
</dbReference>
<evidence type="ECO:0000259" key="22">
    <source>
        <dbReference type="PROSITE" id="PS50885"/>
    </source>
</evidence>
<keyword evidence="10" id="KW-0067">ATP-binding</keyword>
<keyword evidence="11 17" id="KW-1133">Transmembrane helix</keyword>
<dbReference type="InterPro" id="IPR004358">
    <property type="entry name" value="Sig_transdc_His_kin-like_C"/>
</dbReference>
<dbReference type="RefSeq" id="WP_161043159.1">
    <property type="nucleotide sequence ID" value="NZ_WWCS01000001.1"/>
</dbReference>
<evidence type="ECO:0000256" key="6">
    <source>
        <dbReference type="ARBA" id="ARBA00022679"/>
    </source>
</evidence>
<keyword evidence="4" id="KW-1003">Cell membrane</keyword>
<dbReference type="PANTHER" id="PTHR45339">
    <property type="entry name" value="HYBRID SIGNAL TRANSDUCTION HISTIDINE KINASE J"/>
    <property type="match status" value="1"/>
</dbReference>
<feature type="domain" description="Histidine kinase" evidence="18">
    <location>
        <begin position="512"/>
        <end position="733"/>
    </location>
</feature>
<dbReference type="Pfam" id="PF02518">
    <property type="entry name" value="HATPase_c"/>
    <property type="match status" value="1"/>
</dbReference>
<feature type="domain" description="PAC" evidence="21">
    <location>
        <begin position="434"/>
        <end position="487"/>
    </location>
</feature>
<name>A0ABW9WBN7_9BURK</name>
<evidence type="ECO:0000256" key="14">
    <source>
        <dbReference type="PROSITE-ProRule" id="PRU00110"/>
    </source>
</evidence>
<dbReference type="Gene3D" id="6.10.340.10">
    <property type="match status" value="1"/>
</dbReference>
<dbReference type="InterPro" id="IPR011006">
    <property type="entry name" value="CheY-like_superfamily"/>
</dbReference>
<feature type="domain" description="Response regulatory" evidence="19">
    <location>
        <begin position="750"/>
        <end position="872"/>
    </location>
</feature>
<evidence type="ECO:0000313" key="24">
    <source>
        <dbReference type="EMBL" id="MYN37968.1"/>
    </source>
</evidence>
<dbReference type="Pfam" id="PF00512">
    <property type="entry name" value="HisKA"/>
    <property type="match status" value="1"/>
</dbReference>
<dbReference type="InterPro" id="IPR003661">
    <property type="entry name" value="HisK_dim/P_dom"/>
</dbReference>
<dbReference type="CDD" id="cd06225">
    <property type="entry name" value="HAMP"/>
    <property type="match status" value="1"/>
</dbReference>
<keyword evidence="13 17" id="KW-0472">Membrane</keyword>
<feature type="domain" description="PAS" evidence="20">
    <location>
        <begin position="357"/>
        <end position="410"/>
    </location>
</feature>
<dbReference type="InterPro" id="IPR003594">
    <property type="entry name" value="HATPase_dom"/>
</dbReference>
<dbReference type="EMBL" id="WWCS01000001">
    <property type="protein sequence ID" value="MYN37968.1"/>
    <property type="molecule type" value="Genomic_DNA"/>
</dbReference>
<dbReference type="PROSITE" id="PS50885">
    <property type="entry name" value="HAMP"/>
    <property type="match status" value="1"/>
</dbReference>
<evidence type="ECO:0000256" key="10">
    <source>
        <dbReference type="ARBA" id="ARBA00022840"/>
    </source>
</evidence>
<evidence type="ECO:0000256" key="15">
    <source>
        <dbReference type="PROSITE-ProRule" id="PRU00169"/>
    </source>
</evidence>
<dbReference type="InterPro" id="IPR000014">
    <property type="entry name" value="PAS"/>
</dbReference>
<evidence type="ECO:0000259" key="21">
    <source>
        <dbReference type="PROSITE" id="PS50113"/>
    </source>
</evidence>
<accession>A0ABW9WBN7</accession>
<feature type="region of interest" description="Disordered" evidence="16">
    <location>
        <begin position="1019"/>
        <end position="1038"/>
    </location>
</feature>
<dbReference type="EC" id="2.7.13.3" evidence="3"/>
<keyword evidence="9" id="KW-0418">Kinase</keyword>
<dbReference type="PROSITE" id="PS50894">
    <property type="entry name" value="HPT"/>
    <property type="match status" value="1"/>
</dbReference>
<evidence type="ECO:0000256" key="9">
    <source>
        <dbReference type="ARBA" id="ARBA00022777"/>
    </source>
</evidence>
<evidence type="ECO:0000256" key="16">
    <source>
        <dbReference type="SAM" id="MobiDB-lite"/>
    </source>
</evidence>
<feature type="domain" description="HPt" evidence="23">
    <location>
        <begin position="1141"/>
        <end position="1234"/>
    </location>
</feature>